<keyword evidence="7" id="KW-1185">Reference proteome</keyword>
<dbReference type="InterPro" id="IPR036271">
    <property type="entry name" value="Tet_transcr_reg_TetR-rel_C_sf"/>
</dbReference>
<dbReference type="Gene3D" id="1.10.357.10">
    <property type="entry name" value="Tetracycline Repressor, domain 2"/>
    <property type="match status" value="1"/>
</dbReference>
<protein>
    <submittedName>
        <fullName evidence="6">TetR/AcrR family transcriptional regulator</fullName>
    </submittedName>
</protein>
<reference evidence="7" key="1">
    <citation type="journal article" date="2019" name="Int. J. Syst. Evol. Microbiol.">
        <title>The Global Catalogue of Microorganisms (GCM) 10K type strain sequencing project: providing services to taxonomists for standard genome sequencing and annotation.</title>
        <authorList>
            <consortium name="The Broad Institute Genomics Platform"/>
            <consortium name="The Broad Institute Genome Sequencing Center for Infectious Disease"/>
            <person name="Wu L."/>
            <person name="Ma J."/>
        </authorList>
    </citation>
    <scope>NUCLEOTIDE SEQUENCE [LARGE SCALE GENOMIC DNA]</scope>
    <source>
        <strain evidence="7">KCTC 42182</strain>
    </source>
</reference>
<proteinExistence type="predicted"/>
<name>A0ABV7VJQ5_9PROT</name>
<gene>
    <name evidence="6" type="ORF">ACFOOQ_19355</name>
</gene>
<evidence type="ECO:0000313" key="6">
    <source>
        <dbReference type="EMBL" id="MFC3677718.1"/>
    </source>
</evidence>
<feature type="domain" description="HTH tetR-type" evidence="5">
    <location>
        <begin position="17"/>
        <end position="77"/>
    </location>
</feature>
<dbReference type="InterPro" id="IPR050109">
    <property type="entry name" value="HTH-type_TetR-like_transc_reg"/>
</dbReference>
<dbReference type="SUPFAM" id="SSF46689">
    <property type="entry name" value="Homeodomain-like"/>
    <property type="match status" value="1"/>
</dbReference>
<dbReference type="InterPro" id="IPR009057">
    <property type="entry name" value="Homeodomain-like_sf"/>
</dbReference>
<dbReference type="EMBL" id="JBHRYJ010000005">
    <property type="protein sequence ID" value="MFC3677718.1"/>
    <property type="molecule type" value="Genomic_DNA"/>
</dbReference>
<keyword evidence="3" id="KW-0804">Transcription</keyword>
<dbReference type="RefSeq" id="WP_379729307.1">
    <property type="nucleotide sequence ID" value="NZ_JBHRYJ010000005.1"/>
</dbReference>
<dbReference type="Gene3D" id="1.10.10.60">
    <property type="entry name" value="Homeodomain-like"/>
    <property type="match status" value="1"/>
</dbReference>
<dbReference type="InterPro" id="IPR001647">
    <property type="entry name" value="HTH_TetR"/>
</dbReference>
<dbReference type="Proteomes" id="UP001595711">
    <property type="component" value="Unassembled WGS sequence"/>
</dbReference>
<evidence type="ECO:0000313" key="7">
    <source>
        <dbReference type="Proteomes" id="UP001595711"/>
    </source>
</evidence>
<evidence type="ECO:0000256" key="3">
    <source>
        <dbReference type="ARBA" id="ARBA00023163"/>
    </source>
</evidence>
<evidence type="ECO:0000256" key="4">
    <source>
        <dbReference type="PROSITE-ProRule" id="PRU00335"/>
    </source>
</evidence>
<dbReference type="SUPFAM" id="SSF48498">
    <property type="entry name" value="Tetracyclin repressor-like, C-terminal domain"/>
    <property type="match status" value="1"/>
</dbReference>
<dbReference type="PROSITE" id="PS50977">
    <property type="entry name" value="HTH_TETR_2"/>
    <property type="match status" value="1"/>
</dbReference>
<dbReference type="PANTHER" id="PTHR30055:SF148">
    <property type="entry name" value="TETR-FAMILY TRANSCRIPTIONAL REGULATOR"/>
    <property type="match status" value="1"/>
</dbReference>
<dbReference type="Pfam" id="PF16859">
    <property type="entry name" value="TetR_C_11"/>
    <property type="match status" value="1"/>
</dbReference>
<feature type="DNA-binding region" description="H-T-H motif" evidence="4">
    <location>
        <begin position="40"/>
        <end position="59"/>
    </location>
</feature>
<keyword evidence="1" id="KW-0805">Transcription regulation</keyword>
<evidence type="ECO:0000256" key="2">
    <source>
        <dbReference type="ARBA" id="ARBA00023125"/>
    </source>
</evidence>
<comment type="caution">
    <text evidence="6">The sequence shown here is derived from an EMBL/GenBank/DDBJ whole genome shotgun (WGS) entry which is preliminary data.</text>
</comment>
<accession>A0ABV7VJQ5</accession>
<dbReference type="PANTHER" id="PTHR30055">
    <property type="entry name" value="HTH-TYPE TRANSCRIPTIONAL REGULATOR RUTR"/>
    <property type="match status" value="1"/>
</dbReference>
<evidence type="ECO:0000259" key="5">
    <source>
        <dbReference type="PROSITE" id="PS50977"/>
    </source>
</evidence>
<organism evidence="6 7">
    <name type="scientific">Ferrovibrio xuzhouensis</name>
    <dbReference type="NCBI Taxonomy" id="1576914"/>
    <lineage>
        <taxon>Bacteria</taxon>
        <taxon>Pseudomonadati</taxon>
        <taxon>Pseudomonadota</taxon>
        <taxon>Alphaproteobacteria</taxon>
        <taxon>Rhodospirillales</taxon>
        <taxon>Rhodospirillaceae</taxon>
        <taxon>Ferrovibrio</taxon>
    </lineage>
</organism>
<dbReference type="Pfam" id="PF00440">
    <property type="entry name" value="TetR_N"/>
    <property type="match status" value="1"/>
</dbReference>
<keyword evidence="2 4" id="KW-0238">DNA-binding</keyword>
<sequence length="195" mass="21290">MTEKTKPPARRGRPRSLESEAAILQTAYRLAAGEGLGAASIDAIARDSQVSKMTIYKWWPSREALLIDAFLRQAAALLPLPDEGEPLAILRDHAAGYAKLLNEDFGRVQRAIIAECIATAGTAALFADRYLAARRQLGVALIRRGQAQGTIRSGVAAADLYDRIYGTLFYQSLFGWRAVTPRYARALVDSVLTGR</sequence>
<evidence type="ECO:0000256" key="1">
    <source>
        <dbReference type="ARBA" id="ARBA00023015"/>
    </source>
</evidence>
<dbReference type="InterPro" id="IPR011075">
    <property type="entry name" value="TetR_C"/>
</dbReference>